<feature type="compositionally biased region" description="Polar residues" evidence="1">
    <location>
        <begin position="44"/>
        <end position="54"/>
    </location>
</feature>
<accession>A0AAD4HK20</accession>
<protein>
    <submittedName>
        <fullName evidence="2">Uncharacterized protein</fullName>
    </submittedName>
</protein>
<dbReference type="AlphaFoldDB" id="A0AAD4HK20"/>
<evidence type="ECO:0000256" key="1">
    <source>
        <dbReference type="SAM" id="MobiDB-lite"/>
    </source>
</evidence>
<comment type="caution">
    <text evidence="2">The sequence shown here is derived from an EMBL/GenBank/DDBJ whole genome shotgun (WGS) entry which is preliminary data.</text>
</comment>
<feature type="region of interest" description="Disordered" evidence="1">
    <location>
        <begin position="1"/>
        <end position="77"/>
    </location>
</feature>
<organism evidence="2 3">
    <name type="scientific">Suillus fuscotomentosus</name>
    <dbReference type="NCBI Taxonomy" id="1912939"/>
    <lineage>
        <taxon>Eukaryota</taxon>
        <taxon>Fungi</taxon>
        <taxon>Dikarya</taxon>
        <taxon>Basidiomycota</taxon>
        <taxon>Agaricomycotina</taxon>
        <taxon>Agaricomycetes</taxon>
        <taxon>Agaricomycetidae</taxon>
        <taxon>Boletales</taxon>
        <taxon>Suillineae</taxon>
        <taxon>Suillaceae</taxon>
        <taxon>Suillus</taxon>
    </lineage>
</organism>
<sequence>MHTSSLTSPPTGSPIRGPNPDHPSRKGRATGRVQRKLEKGSDSAPIQSRTSSRHLSLGKCYKCPSSPPSSDITYDSSDDDVIAPITPPPILRDLAHYVKGAKERPETYKRTNPNVIERLCGEECPGCNGSTTSLDNPRSFQDKARLARRVKSLSPEARAQAAVAIGANVEWRHARAVAAALQIDAIVQHKKFMFLTLEHEAKTYVNALSEPFETSIEMLVNCTASELDNRENCSVAAYQVELDQFNIADKELDHTESEILPQVRTKTILAVVLALCVEPQEIPTSPMTDIRSLMLSVPIVSLELLTNALVWDSDRNLFLTVAFGSLFSRSPAESRRVVAPTKHFGSHMLRSKRPTILILRLSEESLMLTNRSLTSDHKPLRDLAVPLYRLNGPLSDCSGASLKANLTQRSTNNTKKVIFLEWLIGSKTVASGPIQDTVTSTPGFRLASEILPAHNVTTASGGGERSGYSDPHWQDRVGAASSHSSFDSQYNELQLGYTSQAAADVATYDHNNSYSQDSLGGSQHQPLASDIPGVSNTASYSFQLPHSQDPTAGGSQHPPPVSGIPTLITSYTTYQSSSSQPAVDSDGSQHLPLAPGMAAPITPYMYQGLSLQEPAAGQYQFSVTPLPNIASHNDYNPYLQEQASSSRNMSLQPVQQFATEGRFYRAISSHLHHSSSNACQNVLHESAPSQTSLNSTSSDPIQIQAAQTQSTLSGLGAHIPNDEGCRPTDLQTKSMSDRLGWTRNANQGVAHASQPESLFNRLGRTRNIIQRIAHGSPYKAPPPSIPPQSSRSILILSSTLDDVKKGASIRMTTSLFQNSLFPSMENINEWAQSALECAAAAHDENKRELGQWIKRREGLNTLSQLKRTVKRLHSNSRDYAEGFVAGAFGLSFDMSKAATDITPSRQAYATLLLLTNEFLDTFVQRMQNGQLKWFRVPFAHPGIIGMVEYMLVNQQFRRHIEFDSPDWESRLINVIALAGMIARWVVSRYSVNGWFKEAELYTLANEKYHTELKTRMFSLSVRIVISYAWNGQDR</sequence>
<dbReference type="RefSeq" id="XP_041224612.1">
    <property type="nucleotide sequence ID" value="XM_041377099.1"/>
</dbReference>
<feature type="region of interest" description="Disordered" evidence="1">
    <location>
        <begin position="455"/>
        <end position="480"/>
    </location>
</feature>
<dbReference type="GeneID" id="64671397"/>
<reference evidence="2" key="1">
    <citation type="journal article" date="2020" name="New Phytol.">
        <title>Comparative genomics reveals dynamic genome evolution in host specialist ectomycorrhizal fungi.</title>
        <authorList>
            <person name="Lofgren L.A."/>
            <person name="Nguyen N.H."/>
            <person name="Vilgalys R."/>
            <person name="Ruytinx J."/>
            <person name="Liao H.L."/>
            <person name="Branco S."/>
            <person name="Kuo A."/>
            <person name="LaButti K."/>
            <person name="Lipzen A."/>
            <person name="Andreopoulos W."/>
            <person name="Pangilinan J."/>
            <person name="Riley R."/>
            <person name="Hundley H."/>
            <person name="Na H."/>
            <person name="Barry K."/>
            <person name="Grigoriev I.V."/>
            <person name="Stajich J.E."/>
            <person name="Kennedy P.G."/>
        </authorList>
    </citation>
    <scope>NUCLEOTIDE SEQUENCE</scope>
    <source>
        <strain evidence="2">FC203</strain>
    </source>
</reference>
<keyword evidence="3" id="KW-1185">Reference proteome</keyword>
<feature type="compositionally biased region" description="Polar residues" evidence="1">
    <location>
        <begin position="514"/>
        <end position="526"/>
    </location>
</feature>
<dbReference type="EMBL" id="JABBWK010000035">
    <property type="protein sequence ID" value="KAG1899036.1"/>
    <property type="molecule type" value="Genomic_DNA"/>
</dbReference>
<evidence type="ECO:0000313" key="3">
    <source>
        <dbReference type="Proteomes" id="UP001195769"/>
    </source>
</evidence>
<evidence type="ECO:0000313" key="2">
    <source>
        <dbReference type="EMBL" id="KAG1899036.1"/>
    </source>
</evidence>
<dbReference type="Proteomes" id="UP001195769">
    <property type="component" value="Unassembled WGS sequence"/>
</dbReference>
<feature type="compositionally biased region" description="Low complexity" evidence="1">
    <location>
        <begin position="1"/>
        <end position="14"/>
    </location>
</feature>
<name>A0AAD4HK20_9AGAM</name>
<feature type="region of interest" description="Disordered" evidence="1">
    <location>
        <begin position="514"/>
        <end position="567"/>
    </location>
</feature>
<gene>
    <name evidence="2" type="ORF">F5891DRAFT_981432</name>
</gene>
<proteinExistence type="predicted"/>
<feature type="compositionally biased region" description="Polar residues" evidence="1">
    <location>
        <begin position="534"/>
        <end position="554"/>
    </location>
</feature>